<accession>A0A8J5X227</accession>
<evidence type="ECO:0000256" key="8">
    <source>
        <dbReference type="SAM" id="SignalP"/>
    </source>
</evidence>
<dbReference type="GO" id="GO:0051015">
    <property type="term" value="F:actin filament binding"/>
    <property type="evidence" value="ECO:0007669"/>
    <property type="project" value="InterPro"/>
</dbReference>
<dbReference type="Proteomes" id="UP000729402">
    <property type="component" value="Unassembled WGS sequence"/>
</dbReference>
<organism evidence="10 11">
    <name type="scientific">Zizania palustris</name>
    <name type="common">Northern wild rice</name>
    <dbReference type="NCBI Taxonomy" id="103762"/>
    <lineage>
        <taxon>Eukaryota</taxon>
        <taxon>Viridiplantae</taxon>
        <taxon>Streptophyta</taxon>
        <taxon>Embryophyta</taxon>
        <taxon>Tracheophyta</taxon>
        <taxon>Spermatophyta</taxon>
        <taxon>Magnoliopsida</taxon>
        <taxon>Liliopsida</taxon>
        <taxon>Poales</taxon>
        <taxon>Poaceae</taxon>
        <taxon>BOP clade</taxon>
        <taxon>Oryzoideae</taxon>
        <taxon>Oryzeae</taxon>
        <taxon>Zizaniinae</taxon>
        <taxon>Zizania</taxon>
    </lineage>
</organism>
<feature type="region of interest" description="Disordered" evidence="7">
    <location>
        <begin position="27"/>
        <end position="49"/>
    </location>
</feature>
<feature type="region of interest" description="Disordered" evidence="7">
    <location>
        <begin position="109"/>
        <end position="200"/>
    </location>
</feature>
<dbReference type="SMART" id="SM00498">
    <property type="entry name" value="FH2"/>
    <property type="match status" value="1"/>
</dbReference>
<dbReference type="PANTHER" id="PTHR23213">
    <property type="entry name" value="FORMIN-RELATED"/>
    <property type="match status" value="1"/>
</dbReference>
<proteinExistence type="inferred from homology"/>
<reference evidence="10" key="1">
    <citation type="journal article" date="2021" name="bioRxiv">
        <title>Whole Genome Assembly and Annotation of Northern Wild Rice, Zizania palustris L., Supports a Whole Genome Duplication in the Zizania Genus.</title>
        <authorList>
            <person name="Haas M."/>
            <person name="Kono T."/>
            <person name="Macchietto M."/>
            <person name="Millas R."/>
            <person name="McGilp L."/>
            <person name="Shao M."/>
            <person name="Duquette J."/>
            <person name="Hirsch C.N."/>
            <person name="Kimball J."/>
        </authorList>
    </citation>
    <scope>NUCLEOTIDE SEQUENCE</scope>
    <source>
        <tissue evidence="10">Fresh leaf tissue</tissue>
    </source>
</reference>
<evidence type="ECO:0000256" key="1">
    <source>
        <dbReference type="ARBA" id="ARBA00004167"/>
    </source>
</evidence>
<keyword evidence="5" id="KW-0472">Membrane</keyword>
<dbReference type="OrthoDB" id="1668162at2759"/>
<evidence type="ECO:0000256" key="7">
    <source>
        <dbReference type="SAM" id="MobiDB-lite"/>
    </source>
</evidence>
<feature type="compositionally biased region" description="Polar residues" evidence="7">
    <location>
        <begin position="33"/>
        <end position="48"/>
    </location>
</feature>
<evidence type="ECO:0000256" key="2">
    <source>
        <dbReference type="ARBA" id="ARBA00022692"/>
    </source>
</evidence>
<dbReference type="PROSITE" id="PS51444">
    <property type="entry name" value="FH2"/>
    <property type="match status" value="1"/>
</dbReference>
<dbReference type="AlphaFoldDB" id="A0A8J5X227"/>
<evidence type="ECO:0000256" key="4">
    <source>
        <dbReference type="ARBA" id="ARBA00022989"/>
    </source>
</evidence>
<feature type="compositionally biased region" description="Polar residues" evidence="7">
    <location>
        <begin position="459"/>
        <end position="470"/>
    </location>
</feature>
<comment type="similarity">
    <text evidence="6">Belongs to the formin-like family.</text>
</comment>
<comment type="caution">
    <text evidence="10">The sequence shown here is derived from an EMBL/GenBank/DDBJ whole genome shotgun (WGS) entry which is preliminary data.</text>
</comment>
<comment type="subcellular location">
    <subcellularLocation>
        <location evidence="1">Membrane</location>
        <topology evidence="1">Single-pass membrane protein</topology>
    </subcellularLocation>
</comment>
<dbReference type="InterPro" id="IPR027643">
    <property type="entry name" value="Formin-like_plant"/>
</dbReference>
<feature type="signal peptide" evidence="8">
    <location>
        <begin position="1"/>
        <end position="16"/>
    </location>
</feature>
<dbReference type="PANTHER" id="PTHR23213:SF269">
    <property type="entry name" value="FORMIN-LIKE PROTEIN 5"/>
    <property type="match status" value="1"/>
</dbReference>
<evidence type="ECO:0000256" key="5">
    <source>
        <dbReference type="ARBA" id="ARBA00023136"/>
    </source>
</evidence>
<feature type="compositionally biased region" description="Pro residues" evidence="7">
    <location>
        <begin position="138"/>
        <end position="172"/>
    </location>
</feature>
<evidence type="ECO:0000256" key="3">
    <source>
        <dbReference type="ARBA" id="ARBA00022729"/>
    </source>
</evidence>
<feature type="domain" description="FH2" evidence="9">
    <location>
        <begin position="194"/>
        <end position="626"/>
    </location>
</feature>
<sequence length="657" mass="71223">MALVALLCLCYCMCRGNKTSSYELKDDKPVPSLNLSNLPAASKSSQGNPIDVNKLGALSMKSEACQNDHVKLNSNDGANNAVHPVVYVSSAESVAASIGSVPGSTPMPPVIPPLAPPPPKVLSPPAPQSPASPLKTSPVPPSEPSPPPAPKAAPPPPPPKSTGPPRPPPPAMPGSSKTRPPPPLKKSGAKTGAVEDSSEAKTKLKPFFWDKVTANAHQSMVWDHLTSGSFQFNEDMIESLFGYNSTDNKGSDNKKDLSSKDATQLVRILDPKKAQNLAISLKALGVSPQEVCSAVKEGNELPSDLIHTLIRWTPSNDEELRLRLYTGELSQLGPAEQFLRAIIDIPYIFQRLDALLFMANLPEEASNVKQSFSTLEVACQELKNSRLFLKLLEAVLKTGNRMNVGTFRGGAQAFKLDTLLKLSDVKGTDGKTTLLHFVVQEIIRSEGVRAERAAKEQNSRVSSVNANGLTDDNDEQTEDDYKQLGLKVVSSLGDELQNVRKAAILDADQLAMSVASLGHKLVKTNEFLSMNMTSLDEDSGFHHKLKHFVEQSQADITFLLEEEKKIWSLVKSTVDFFHGSAGKDEGLRLFVIVRDFIAMLEKVCKELKEATKVAPSKAKAKQPSPSLQSFRDPRVNLFPAIQDRRADSSSSSSDEES</sequence>
<reference evidence="10" key="2">
    <citation type="submission" date="2021-02" db="EMBL/GenBank/DDBJ databases">
        <authorList>
            <person name="Kimball J.A."/>
            <person name="Haas M.W."/>
            <person name="Macchietto M."/>
            <person name="Kono T."/>
            <person name="Duquette J."/>
            <person name="Shao M."/>
        </authorList>
    </citation>
    <scope>NUCLEOTIDE SEQUENCE</scope>
    <source>
        <tissue evidence="10">Fresh leaf tissue</tissue>
    </source>
</reference>
<dbReference type="Pfam" id="PF02181">
    <property type="entry name" value="FH2"/>
    <property type="match status" value="1"/>
</dbReference>
<evidence type="ECO:0000313" key="10">
    <source>
        <dbReference type="EMBL" id="KAG8099739.1"/>
    </source>
</evidence>
<evidence type="ECO:0000259" key="9">
    <source>
        <dbReference type="PROSITE" id="PS51444"/>
    </source>
</evidence>
<dbReference type="InterPro" id="IPR015425">
    <property type="entry name" value="FH2_Formin"/>
</dbReference>
<feature type="chain" id="PRO_5035215107" description="Formin-like protein" evidence="8">
    <location>
        <begin position="17"/>
        <end position="657"/>
    </location>
</feature>
<evidence type="ECO:0000256" key="6">
    <source>
        <dbReference type="RuleBase" id="RU361260"/>
    </source>
</evidence>
<protein>
    <recommendedName>
        <fullName evidence="6">Formin-like protein</fullName>
    </recommendedName>
</protein>
<keyword evidence="4" id="KW-1133">Transmembrane helix</keyword>
<keyword evidence="2" id="KW-0812">Transmembrane</keyword>
<gene>
    <name evidence="10" type="ORF">GUJ93_ZPchr0013g36954</name>
</gene>
<feature type="region of interest" description="Disordered" evidence="7">
    <location>
        <begin position="612"/>
        <end position="633"/>
    </location>
</feature>
<dbReference type="GO" id="GO:0045010">
    <property type="term" value="P:actin nucleation"/>
    <property type="evidence" value="ECO:0007669"/>
    <property type="project" value="InterPro"/>
</dbReference>
<dbReference type="EMBL" id="JAAALK010000079">
    <property type="protein sequence ID" value="KAG8099739.1"/>
    <property type="molecule type" value="Genomic_DNA"/>
</dbReference>
<evidence type="ECO:0000313" key="11">
    <source>
        <dbReference type="Proteomes" id="UP000729402"/>
    </source>
</evidence>
<keyword evidence="11" id="KW-1185">Reference proteome</keyword>
<dbReference type="GO" id="GO:0016020">
    <property type="term" value="C:membrane"/>
    <property type="evidence" value="ECO:0007669"/>
    <property type="project" value="UniProtKB-SubCell"/>
</dbReference>
<feature type="compositionally biased region" description="Pro residues" evidence="7">
    <location>
        <begin position="109"/>
        <end position="130"/>
    </location>
</feature>
<feature type="region of interest" description="Disordered" evidence="7">
    <location>
        <begin position="453"/>
        <end position="476"/>
    </location>
</feature>
<name>A0A8J5X227_ZIZPA</name>
<keyword evidence="3 8" id="KW-0732">Signal</keyword>